<feature type="chain" id="PRO_5045437656" evidence="1">
    <location>
        <begin position="21"/>
        <end position="264"/>
    </location>
</feature>
<evidence type="ECO:0000313" key="3">
    <source>
        <dbReference type="Proteomes" id="UP001305779"/>
    </source>
</evidence>
<accession>A0ABR0F048</accession>
<reference evidence="2 3" key="1">
    <citation type="journal article" date="2023" name="G3 (Bethesda)">
        <title>A chromosome-level genome assembly of Zasmidium syzygii isolated from banana leaves.</title>
        <authorList>
            <person name="van Westerhoven A.C."/>
            <person name="Mehrabi R."/>
            <person name="Talebi R."/>
            <person name="Steentjes M.B.F."/>
            <person name="Corcolon B."/>
            <person name="Chong P.A."/>
            <person name="Kema G.H.J."/>
            <person name="Seidl M.F."/>
        </authorList>
    </citation>
    <scope>NUCLEOTIDE SEQUENCE [LARGE SCALE GENOMIC DNA]</scope>
    <source>
        <strain evidence="2 3">P124</strain>
    </source>
</reference>
<gene>
    <name evidence="2" type="ORF">PRZ48_000932</name>
</gene>
<feature type="signal peptide" evidence="1">
    <location>
        <begin position="1"/>
        <end position="20"/>
    </location>
</feature>
<sequence>MRFSTFSLAATLACSAFSAAVPVVAKAPALPERGVYHLSPRGVQYNIDTFDELEEEAEAALPDQIKASIDYLANFWSANGADWALTGGVAMQKYGMEDRITKDADIAVSILPLAITNAAAADPNIQYPPTLMAASGTVSRMLLWLTDALSTVFVDINGQQVKNDVFPDNSELSPSLKNVVTIDGWPVVSILSLVRSKVQRAEKKDIDDVVWFCKNRLGDVTAIASQIDYQSRLSFASDVKANNSDDLKFVAQGLQLDPDEVPSK</sequence>
<organism evidence="2 3">
    <name type="scientific">Zasmidium cellare</name>
    <name type="common">Wine cellar mold</name>
    <name type="synonym">Racodium cellare</name>
    <dbReference type="NCBI Taxonomy" id="395010"/>
    <lineage>
        <taxon>Eukaryota</taxon>
        <taxon>Fungi</taxon>
        <taxon>Dikarya</taxon>
        <taxon>Ascomycota</taxon>
        <taxon>Pezizomycotina</taxon>
        <taxon>Dothideomycetes</taxon>
        <taxon>Dothideomycetidae</taxon>
        <taxon>Mycosphaerellales</taxon>
        <taxon>Mycosphaerellaceae</taxon>
        <taxon>Zasmidium</taxon>
    </lineage>
</organism>
<dbReference type="Gene3D" id="3.30.460.40">
    <property type="match status" value="1"/>
</dbReference>
<name>A0ABR0F048_ZASCE</name>
<dbReference type="Proteomes" id="UP001305779">
    <property type="component" value="Unassembled WGS sequence"/>
</dbReference>
<proteinExistence type="predicted"/>
<dbReference type="EMBL" id="JAXOVC010000001">
    <property type="protein sequence ID" value="KAK4507197.1"/>
    <property type="molecule type" value="Genomic_DNA"/>
</dbReference>
<evidence type="ECO:0000256" key="1">
    <source>
        <dbReference type="SAM" id="SignalP"/>
    </source>
</evidence>
<comment type="caution">
    <text evidence="2">The sequence shown here is derived from an EMBL/GenBank/DDBJ whole genome shotgun (WGS) entry which is preliminary data.</text>
</comment>
<keyword evidence="1" id="KW-0732">Signal</keyword>
<evidence type="ECO:0000313" key="2">
    <source>
        <dbReference type="EMBL" id="KAK4507197.1"/>
    </source>
</evidence>
<keyword evidence="3" id="KW-1185">Reference proteome</keyword>
<protein>
    <submittedName>
        <fullName evidence="2">Uncharacterized protein</fullName>
    </submittedName>
</protein>